<evidence type="ECO:0000313" key="4">
    <source>
        <dbReference type="Proteomes" id="UP000051086"/>
    </source>
</evidence>
<dbReference type="PANTHER" id="PTHR43283">
    <property type="entry name" value="BETA-LACTAMASE-RELATED"/>
    <property type="match status" value="1"/>
</dbReference>
<feature type="domain" description="Beta-lactamase-related" evidence="1">
    <location>
        <begin position="91"/>
        <end position="362"/>
    </location>
</feature>
<dbReference type="InterPro" id="IPR050789">
    <property type="entry name" value="Diverse_Enzym_Activities"/>
</dbReference>
<reference evidence="3 5" key="2">
    <citation type="submission" date="2015-09" db="EMBL/GenBank/DDBJ databases">
        <authorList>
            <consortium name="Swine Surveillance"/>
        </authorList>
    </citation>
    <scope>NUCLEOTIDE SEQUENCE [LARGE SCALE GENOMIC DNA]</scope>
    <source>
        <strain evidence="3 5">5120</strain>
    </source>
</reference>
<dbReference type="SUPFAM" id="SSF56601">
    <property type="entry name" value="beta-lactamase/transpeptidase-like"/>
    <property type="match status" value="1"/>
</dbReference>
<reference evidence="2 4" key="1">
    <citation type="submission" date="2015-09" db="EMBL/GenBank/DDBJ databases">
        <authorList>
            <person name="Rodrigo-Torres L."/>
            <person name="Arahal D.R."/>
        </authorList>
    </citation>
    <scope>NUCLEOTIDE SEQUENCE [LARGE SCALE GENOMIC DNA]</scope>
    <source>
        <strain evidence="2 4">CECT 5118</strain>
    </source>
</reference>
<protein>
    <submittedName>
        <fullName evidence="3">6-aminohexanoate-dimer hydrolase</fullName>
        <ecNumber evidence="3">3.5.1.46</ecNumber>
    </submittedName>
</protein>
<gene>
    <name evidence="3" type="primary">nylB'_1</name>
    <name evidence="2" type="ORF">TL5118_00472</name>
    <name evidence="3" type="ORF">TL5120_01720</name>
</gene>
<organism evidence="3 5">
    <name type="scientific">Thalassovita autumnalis</name>
    <dbReference type="NCBI Taxonomy" id="2072972"/>
    <lineage>
        <taxon>Bacteria</taxon>
        <taxon>Pseudomonadati</taxon>
        <taxon>Pseudomonadota</taxon>
        <taxon>Alphaproteobacteria</taxon>
        <taxon>Rhodobacterales</taxon>
        <taxon>Roseobacteraceae</taxon>
        <taxon>Thalassovita</taxon>
    </lineage>
</organism>
<dbReference type="RefSeq" id="WP_058243179.1">
    <property type="nucleotide sequence ID" value="NZ_CYSB01000005.1"/>
</dbReference>
<dbReference type="InterPro" id="IPR012338">
    <property type="entry name" value="Beta-lactam/transpept-like"/>
</dbReference>
<evidence type="ECO:0000313" key="3">
    <source>
        <dbReference type="EMBL" id="CUH71927.1"/>
    </source>
</evidence>
<sequence>MLRVLLRVLVVLVLAIAVVAFWKKDEISRLLAVNSLFAEDKIVHNFSHMDQLFWTKEINRGTGPVSPLPAGTEMALPAGSDDWISSRALTALVVLKDGELRHESYYLDTGAEDRRISWSVAKSYISALLGILEAEGALTLEDQLTQHVPSLKGSAYDGARIIDALHMSSGIEFDEDYLDFNSDINKMGRVLALGGSMDAFSAGQDRTRGTPGAAWHYVSIDTHVIGMAIRGATGRDIPDLMQEKLIAPLGLEASPLMITDGNGVSFVLGGLNQRTRDYARFGQMALQDGMWQGQRILPEGWITRSAQFTAPTEAGEEAYGLHWWGAVDPREGEFYARGVYGQYIYINKPLNVVIAVNSADRQFREDGVNVEMIAMFRKIAEAAQN</sequence>
<dbReference type="PANTHER" id="PTHR43283:SF14">
    <property type="entry name" value="BLL8153 PROTEIN"/>
    <property type="match status" value="1"/>
</dbReference>
<evidence type="ECO:0000313" key="5">
    <source>
        <dbReference type="Proteomes" id="UP000051887"/>
    </source>
</evidence>
<dbReference type="Pfam" id="PF00144">
    <property type="entry name" value="Beta-lactamase"/>
    <property type="match status" value="1"/>
</dbReference>
<keyword evidence="4" id="KW-1185">Reference proteome</keyword>
<dbReference type="GO" id="GO:0019875">
    <property type="term" value="F:6-aminohexanoate-dimer hydrolase activity"/>
    <property type="evidence" value="ECO:0007669"/>
    <property type="project" value="UniProtKB-EC"/>
</dbReference>
<evidence type="ECO:0000259" key="1">
    <source>
        <dbReference type="Pfam" id="PF00144"/>
    </source>
</evidence>
<dbReference type="EC" id="3.5.1.46" evidence="3"/>
<dbReference type="Gene3D" id="3.40.710.10">
    <property type="entry name" value="DD-peptidase/beta-lactamase superfamily"/>
    <property type="match status" value="1"/>
</dbReference>
<evidence type="ECO:0000313" key="2">
    <source>
        <dbReference type="EMBL" id="CUH63443.1"/>
    </source>
</evidence>
<keyword evidence="3" id="KW-0378">Hydrolase</keyword>
<accession>A0A0P1FSF4</accession>
<dbReference type="EMBL" id="CYSC01000027">
    <property type="protein sequence ID" value="CUH71927.1"/>
    <property type="molecule type" value="Genomic_DNA"/>
</dbReference>
<dbReference type="EMBL" id="CYSB01000005">
    <property type="protein sequence ID" value="CUH63443.1"/>
    <property type="molecule type" value="Genomic_DNA"/>
</dbReference>
<dbReference type="AlphaFoldDB" id="A0A0P1FSF4"/>
<dbReference type="OrthoDB" id="9814204at2"/>
<name>A0A0P1FSF4_9RHOB</name>
<dbReference type="Proteomes" id="UP000051086">
    <property type="component" value="Unassembled WGS sequence"/>
</dbReference>
<dbReference type="InterPro" id="IPR001466">
    <property type="entry name" value="Beta-lactam-related"/>
</dbReference>
<proteinExistence type="predicted"/>
<dbReference type="Proteomes" id="UP000051887">
    <property type="component" value="Unassembled WGS sequence"/>
</dbReference>